<reference evidence="1 3" key="1">
    <citation type="journal article" date="2017" name="Nature">
        <title>The sunflower genome provides insights into oil metabolism, flowering and Asterid evolution.</title>
        <authorList>
            <person name="Badouin H."/>
            <person name="Gouzy J."/>
            <person name="Grassa C.J."/>
            <person name="Murat F."/>
            <person name="Staton S.E."/>
            <person name="Cottret L."/>
            <person name="Lelandais-Briere C."/>
            <person name="Owens G.L."/>
            <person name="Carrere S."/>
            <person name="Mayjonade B."/>
            <person name="Legrand L."/>
            <person name="Gill N."/>
            <person name="Kane N.C."/>
            <person name="Bowers J.E."/>
            <person name="Hubner S."/>
            <person name="Bellec A."/>
            <person name="Berard A."/>
            <person name="Berges H."/>
            <person name="Blanchet N."/>
            <person name="Boniface M.C."/>
            <person name="Brunel D."/>
            <person name="Catrice O."/>
            <person name="Chaidir N."/>
            <person name="Claudel C."/>
            <person name="Donnadieu C."/>
            <person name="Faraut T."/>
            <person name="Fievet G."/>
            <person name="Helmstetter N."/>
            <person name="King M."/>
            <person name="Knapp S.J."/>
            <person name="Lai Z."/>
            <person name="Le Paslier M.C."/>
            <person name="Lippi Y."/>
            <person name="Lorenzon L."/>
            <person name="Mandel J.R."/>
            <person name="Marage G."/>
            <person name="Marchand G."/>
            <person name="Marquand E."/>
            <person name="Bret-Mestries E."/>
            <person name="Morien E."/>
            <person name="Nambeesan S."/>
            <person name="Nguyen T."/>
            <person name="Pegot-Espagnet P."/>
            <person name="Pouilly N."/>
            <person name="Raftis F."/>
            <person name="Sallet E."/>
            <person name="Schiex T."/>
            <person name="Thomas J."/>
            <person name="Vandecasteele C."/>
            <person name="Vares D."/>
            <person name="Vear F."/>
            <person name="Vautrin S."/>
            <person name="Crespi M."/>
            <person name="Mangin B."/>
            <person name="Burke J.M."/>
            <person name="Salse J."/>
            <person name="Munos S."/>
            <person name="Vincourt P."/>
            <person name="Rieseberg L.H."/>
            <person name="Langlade N.B."/>
        </authorList>
    </citation>
    <scope>NUCLEOTIDE SEQUENCE [LARGE SCALE GENOMIC DNA]</scope>
    <source>
        <strain evidence="3">cv. SF193</strain>
        <tissue evidence="1">Leaves</tissue>
    </source>
</reference>
<reference evidence="1" key="3">
    <citation type="submission" date="2020-06" db="EMBL/GenBank/DDBJ databases">
        <title>Helianthus annuus Genome sequencing and assembly Release 2.</title>
        <authorList>
            <person name="Gouzy J."/>
            <person name="Langlade N."/>
            <person name="Munos S."/>
        </authorList>
    </citation>
    <scope>NUCLEOTIDE SEQUENCE</scope>
    <source>
        <tissue evidence="1">Leaves</tissue>
    </source>
</reference>
<evidence type="ECO:0000313" key="3">
    <source>
        <dbReference type="Proteomes" id="UP000215914"/>
    </source>
</evidence>
<reference evidence="2" key="2">
    <citation type="submission" date="2017-02" db="EMBL/GenBank/DDBJ databases">
        <title>Sunflower complete genome.</title>
        <authorList>
            <person name="Langlade N."/>
            <person name="Munos S."/>
        </authorList>
    </citation>
    <scope>NUCLEOTIDE SEQUENCE [LARGE SCALE GENOMIC DNA]</scope>
    <source>
        <tissue evidence="2">Leaves</tissue>
    </source>
</reference>
<dbReference type="Gramene" id="mRNA:HanXRQr2_Chr02g0061261">
    <property type="protein sequence ID" value="mRNA:HanXRQr2_Chr02g0061261"/>
    <property type="gene ID" value="HanXRQr2_Chr02g0061261"/>
</dbReference>
<dbReference type="Proteomes" id="UP000215914">
    <property type="component" value="Chromosome 2"/>
</dbReference>
<protein>
    <submittedName>
        <fullName evidence="2">Uncharacterized protein</fullName>
    </submittedName>
</protein>
<organism evidence="2 3">
    <name type="scientific">Helianthus annuus</name>
    <name type="common">Common sunflower</name>
    <dbReference type="NCBI Taxonomy" id="4232"/>
    <lineage>
        <taxon>Eukaryota</taxon>
        <taxon>Viridiplantae</taxon>
        <taxon>Streptophyta</taxon>
        <taxon>Embryophyta</taxon>
        <taxon>Tracheophyta</taxon>
        <taxon>Spermatophyta</taxon>
        <taxon>Magnoliopsida</taxon>
        <taxon>eudicotyledons</taxon>
        <taxon>Gunneridae</taxon>
        <taxon>Pentapetalae</taxon>
        <taxon>asterids</taxon>
        <taxon>campanulids</taxon>
        <taxon>Asterales</taxon>
        <taxon>Asteraceae</taxon>
        <taxon>Asteroideae</taxon>
        <taxon>Heliantheae alliance</taxon>
        <taxon>Heliantheae</taxon>
        <taxon>Helianthus</taxon>
    </lineage>
</organism>
<keyword evidence="3" id="KW-1185">Reference proteome</keyword>
<sequence>MPIRKHYMTHLTPLDDPLRCMQLLQAAESVHNASKTFVMEETTGCARVKVQFEDDDTSIEIGKLNMKRGSKRCHNEVKASLIH</sequence>
<dbReference type="EMBL" id="CM007891">
    <property type="protein sequence ID" value="OTG34052.1"/>
    <property type="molecule type" value="Genomic_DNA"/>
</dbReference>
<accession>A0A251VGJ0</accession>
<name>A0A251VGJ0_HELAN</name>
<gene>
    <name evidence="2" type="ORF">HannXRQ_Chr02g0041391</name>
    <name evidence="1" type="ORF">HanXRQr2_Chr02g0061261</name>
</gene>
<proteinExistence type="predicted"/>
<evidence type="ECO:0000313" key="2">
    <source>
        <dbReference type="EMBL" id="OTG34052.1"/>
    </source>
</evidence>
<evidence type="ECO:0000313" key="1">
    <source>
        <dbReference type="EMBL" id="KAF5818130.1"/>
    </source>
</evidence>
<dbReference type="InParanoid" id="A0A251VGJ0"/>
<dbReference type="EMBL" id="MNCJ02000317">
    <property type="protein sequence ID" value="KAF5818130.1"/>
    <property type="molecule type" value="Genomic_DNA"/>
</dbReference>
<dbReference type="AlphaFoldDB" id="A0A251VGJ0"/>